<evidence type="ECO:0000256" key="5">
    <source>
        <dbReference type="ARBA" id="ARBA00023239"/>
    </source>
</evidence>
<dbReference type="PANTHER" id="PTHR30518">
    <property type="entry name" value="ENDOLYTIC MUREIN TRANSGLYCOSYLASE"/>
    <property type="match status" value="1"/>
</dbReference>
<evidence type="ECO:0000256" key="3">
    <source>
        <dbReference type="ARBA" id="ARBA00022989"/>
    </source>
</evidence>
<sequence length="451" mass="50457">MYCQMKSGKIIITILIIAILAVALPSQTVGVKAASEVKQYGILIGNQKGSYMYYDLNGVTGTQRIEVSKNGTVMIPLKKICSYMPDLSYEFSYETKKATITNKKTDKKIVLTENSLYAYTYAGKSSAGKKVKLGAKMYLSPDSNAAMADKKVFQYIFKTTKGYRYYSNGTSSGAKKILAAKYDKEDIGGLIIYNPYKSVTKLPAATVVSYYSDKAASNTVKVTIPEGYSVAQTAVLLVKKGVCQSTQAVLNACNQVDTTKYWFFEGMTPSEERCFLLEGYLYPSTYEFYKNSNPGDVVSKILKNTENMLTKEQQTRADELGYSLDEVLTMASIIEKEIAISSERTKVSSILHNRLKSGMKIQCDATIYYVEKYIKPYISGDIDRYSKYYNTYKCSGLPAGPICSPGREAIQAALYPEENEYLYFCSDKNGNYYYASTYQEHLENMNNLIEG</sequence>
<protein>
    <recommendedName>
        <fullName evidence="7">Endolytic murein transglycosylase</fullName>
        <ecNumber evidence="7">4.2.2.29</ecNumber>
    </recommendedName>
    <alternativeName>
        <fullName evidence="7">Peptidoglycan lytic transglycosylase</fullName>
    </alternativeName>
    <alternativeName>
        <fullName evidence="7">Peptidoglycan polymerization terminase</fullName>
    </alternativeName>
</protein>
<dbReference type="Pfam" id="PF02618">
    <property type="entry name" value="YceG"/>
    <property type="match status" value="1"/>
</dbReference>
<keyword evidence="9" id="KW-1185">Reference proteome</keyword>
<evidence type="ECO:0000313" key="9">
    <source>
        <dbReference type="Proteomes" id="UP000199659"/>
    </source>
</evidence>
<dbReference type="STRING" id="37658.SAMN05661086_00445"/>
<keyword evidence="4 7" id="KW-0472">Membrane</keyword>
<comment type="catalytic activity">
    <reaction evidence="7">
        <text>a peptidoglycan chain = a peptidoglycan chain with N-acetyl-1,6-anhydromuramyl-[peptide] at the reducing end + a peptidoglycan chain with N-acetylglucosamine at the non-reducing end.</text>
        <dbReference type="EC" id="4.2.2.29"/>
    </reaction>
</comment>
<dbReference type="GO" id="GO:0009252">
    <property type="term" value="P:peptidoglycan biosynthetic process"/>
    <property type="evidence" value="ECO:0007669"/>
    <property type="project" value="UniProtKB-UniRule"/>
</dbReference>
<dbReference type="NCBIfam" id="TIGR00247">
    <property type="entry name" value="endolytic transglycosylase MltG"/>
    <property type="match status" value="1"/>
</dbReference>
<organism evidence="8 9">
    <name type="scientific">Anaeromicropila populeti</name>
    <dbReference type="NCBI Taxonomy" id="37658"/>
    <lineage>
        <taxon>Bacteria</taxon>
        <taxon>Bacillati</taxon>
        <taxon>Bacillota</taxon>
        <taxon>Clostridia</taxon>
        <taxon>Lachnospirales</taxon>
        <taxon>Lachnospiraceae</taxon>
        <taxon>Anaeromicropila</taxon>
    </lineage>
</organism>
<proteinExistence type="inferred from homology"/>
<dbReference type="GO" id="GO:0008932">
    <property type="term" value="F:lytic endotransglycosylase activity"/>
    <property type="evidence" value="ECO:0007669"/>
    <property type="project" value="UniProtKB-UniRule"/>
</dbReference>
<comment type="similarity">
    <text evidence="7">Belongs to the transglycosylase MltG family.</text>
</comment>
<dbReference type="AlphaFoldDB" id="A0A1I6I620"/>
<dbReference type="Proteomes" id="UP000199659">
    <property type="component" value="Unassembled WGS sequence"/>
</dbReference>
<comment type="function">
    <text evidence="7">Functions as a peptidoglycan terminase that cleaves nascent peptidoglycan strands endolytically to terminate their elongation.</text>
</comment>
<feature type="site" description="Important for catalytic activity" evidence="7">
    <location>
        <position position="337"/>
    </location>
</feature>
<keyword evidence="6 7" id="KW-0961">Cell wall biogenesis/degradation</keyword>
<name>A0A1I6I620_9FIRM</name>
<keyword evidence="5 7" id="KW-0456">Lyase</keyword>
<dbReference type="GO" id="GO:0005886">
    <property type="term" value="C:plasma membrane"/>
    <property type="evidence" value="ECO:0007669"/>
    <property type="project" value="UniProtKB-UniRule"/>
</dbReference>
<evidence type="ECO:0000313" key="8">
    <source>
        <dbReference type="EMBL" id="SFR62084.1"/>
    </source>
</evidence>
<dbReference type="GO" id="GO:0071555">
    <property type="term" value="P:cell wall organization"/>
    <property type="evidence" value="ECO:0007669"/>
    <property type="project" value="UniProtKB-KW"/>
</dbReference>
<evidence type="ECO:0000256" key="2">
    <source>
        <dbReference type="ARBA" id="ARBA00022692"/>
    </source>
</evidence>
<accession>A0A1I6I620</accession>
<dbReference type="EMBL" id="FOYZ01000002">
    <property type="protein sequence ID" value="SFR62084.1"/>
    <property type="molecule type" value="Genomic_DNA"/>
</dbReference>
<evidence type="ECO:0000256" key="6">
    <source>
        <dbReference type="ARBA" id="ARBA00023316"/>
    </source>
</evidence>
<dbReference type="EC" id="4.2.2.29" evidence="7"/>
<evidence type="ECO:0000256" key="4">
    <source>
        <dbReference type="ARBA" id="ARBA00023136"/>
    </source>
</evidence>
<dbReference type="InterPro" id="IPR003770">
    <property type="entry name" value="MLTG-like"/>
</dbReference>
<keyword evidence="2 7" id="KW-0812">Transmembrane</keyword>
<dbReference type="HAMAP" id="MF_02065">
    <property type="entry name" value="MltG"/>
    <property type="match status" value="1"/>
</dbReference>
<keyword evidence="3 7" id="KW-1133">Transmembrane helix</keyword>
<evidence type="ECO:0000256" key="1">
    <source>
        <dbReference type="ARBA" id="ARBA00022475"/>
    </source>
</evidence>
<reference evidence="8 9" key="1">
    <citation type="submission" date="2016-10" db="EMBL/GenBank/DDBJ databases">
        <authorList>
            <person name="de Groot N.N."/>
        </authorList>
    </citation>
    <scope>NUCLEOTIDE SEQUENCE [LARGE SCALE GENOMIC DNA]</scope>
    <source>
        <strain evidence="8 9">743A</strain>
    </source>
</reference>
<dbReference type="OrthoDB" id="9814591at2"/>
<dbReference type="PANTHER" id="PTHR30518:SF2">
    <property type="entry name" value="ENDOLYTIC MUREIN TRANSGLYCOSYLASE"/>
    <property type="match status" value="1"/>
</dbReference>
<keyword evidence="1 7" id="KW-1003">Cell membrane</keyword>
<gene>
    <name evidence="7" type="primary">mltG</name>
    <name evidence="8" type="ORF">SAMN05661086_00445</name>
</gene>
<evidence type="ECO:0000256" key="7">
    <source>
        <dbReference type="HAMAP-Rule" id="MF_02065"/>
    </source>
</evidence>